<evidence type="ECO:0000256" key="2">
    <source>
        <dbReference type="ARBA" id="ARBA00022553"/>
    </source>
</evidence>
<feature type="compositionally biased region" description="Polar residues" evidence="6">
    <location>
        <begin position="1634"/>
        <end position="1657"/>
    </location>
</feature>
<feature type="compositionally biased region" description="Basic and acidic residues" evidence="6">
    <location>
        <begin position="1824"/>
        <end position="1835"/>
    </location>
</feature>
<feature type="region of interest" description="Disordered" evidence="6">
    <location>
        <begin position="1135"/>
        <end position="1210"/>
    </location>
</feature>
<feature type="compositionally biased region" description="Basic and acidic residues" evidence="6">
    <location>
        <begin position="1621"/>
        <end position="1631"/>
    </location>
</feature>
<keyword evidence="5" id="KW-0539">Nucleus</keyword>
<dbReference type="PANTHER" id="PTHR15180:SF1">
    <property type="entry name" value="GENERAL TRANSCRIPTION FACTOR 3C POLYPEPTIDE 1"/>
    <property type="match status" value="1"/>
</dbReference>
<feature type="compositionally biased region" description="Basic residues" evidence="6">
    <location>
        <begin position="1778"/>
        <end position="1791"/>
    </location>
</feature>
<evidence type="ECO:0000256" key="6">
    <source>
        <dbReference type="SAM" id="MobiDB-lite"/>
    </source>
</evidence>
<keyword evidence="2" id="KW-0597">Phosphoprotein</keyword>
<feature type="compositionally biased region" description="Basic residues" evidence="6">
    <location>
        <begin position="1872"/>
        <end position="1882"/>
    </location>
</feature>
<feature type="region of interest" description="Disordered" evidence="6">
    <location>
        <begin position="1681"/>
        <end position="1882"/>
    </location>
</feature>
<feature type="compositionally biased region" description="Basic and acidic residues" evidence="6">
    <location>
        <begin position="903"/>
        <end position="918"/>
    </location>
</feature>
<feature type="region of interest" description="Disordered" evidence="6">
    <location>
        <begin position="751"/>
        <end position="794"/>
    </location>
</feature>
<feature type="compositionally biased region" description="Polar residues" evidence="6">
    <location>
        <begin position="1136"/>
        <end position="1162"/>
    </location>
</feature>
<feature type="region of interest" description="Disordered" evidence="6">
    <location>
        <begin position="2684"/>
        <end position="2707"/>
    </location>
</feature>
<sequence length="2707" mass="303229">MGGVGRGRVPERTFGADRLLDHLTSQIALCGSHGAGSSDFRHIVQQWFHEFQEPPSTAPIEEKTYERLWEWIRRRHDVRIYLRGERRDLSFAEFQAAEQIETGKAGALSVSQDQQLAPVQRVIPRHSNTVTATPSGSSAGLKNDKIRELLRARLAKEPHLMEGIDRSKPLPQVPSHPVEITSAGRPLDAGLPVPPTTSHGSDFKNPGNHSVMTTTPQQVSIATSNVQQDGLGDHSIQDSTSYVPNLEPSVPSDKKVKRGRRKVVAKGYVRNDDVSAEIFDTEVSTTTVPRLYASQNRTWQAVAGHSVDLQRLPGMLFVLLSIIASRGANGILQPDLVRISGQDKRSVPQRTDRLAKMGYIEKNPVQAAKMRTSLLVHKKLVRQGHFLKGPGGVEDVFRGDQIILSNFVPLLYNTLKDVNVIPVRSLRQRLNVSQENWPARTIRSTIVRLEESGLLKRVRARRKGSTEKWSTCIKLLREPNDADMKIMRFRRKQAQNEPPERVLEEDEDGDEAMRDMELEIESDGEMDVEEKKSEIQDIKRIPPQWTPERLVPNLIHEALSLAGPDGYDAAALRDVTMGKFWKRPIENVVVRMTDDWEKSQPPHLRHLALIRDTIITPEKRYIHYVYRTHGNFQKAADLGHVSWEAVSKEIQEDSTTEKANVRGNSQNITLDKWGFRVADPKDYHPNGTATLAECQALIKKNHRGARYWDTALAKSIGYEKPKKSKKERVAVEVEMPRTIVMTRAEAEAAAKFQHAKSLETGEPDRDSPTVSELPDTHDRQTISTNGSKQKEKRSTLITAAQREALGLPLKGRLGEGIEKQIRDHRRKTGDPTSLPDVLIKENKPRGAFKFGDRPLLTMEERAAMGLPVKGRLKKSIEDAIRKERGLLPDPAASQSEADNSGAEPRKKVERLTKEERAVRGMKPLGRPSKNLNGKRRAEQMASEAVPDEHSKEPEGAASEETPPDASKPPENRPTGEEHSLTQEKPKRKADTESHEDQRATKLPRLDSPSASGGVPQVSEQLEEGSHTSHIANSIAPKLKTGRTNKYPERQLRKLRVNRSVVGSFETENTSAKGQPSMQTSKGTTSRTLSFAISHGDQSGVYFDPLATWRGRGRPRKAYMAVFKLRGLKDLAWFESEPNNNTENKSTPAPIESGQTTDQIQNGNEDDIITSPVQGTEPSPRIEDPSPERAHDPIQTKEKQPSKQIAEESAVRNVKKVVDPRIEEAARIRFADLRRQMNKAAEQAIEGRVEHVPDEGPHDSAWQSQLASRATESAWTTVNASTHSEPIAHEIAGATTCMVTPQITPPARVQSPIADDSVAQSIEIDVSGLPSTAITAAMNASDLLDIERSTSAISEALPTSLPQAKKARGTTKQGVRLGQGSVWLLRKNIVFEIMKRCGGVFPYNGELYAPFESLWVQRLGNRMPVPDRTTQKATVDSLINNPEHDLKKMTFLARKLDGNESITRTILVQGDISPSSQQIQDLQQNIIKCWPKAFYPEEVHDLINLEPKVVPVSVVEKDLTIELEPTWRLRRARAKAIQEELDKRIMESVRERTGKFLQKAQNPEVTESAGIASVGSPEKQPGKGKKNEKKKRTRLTTARELPETAGESAEFAESFETSSPPHEVEEATRELPRTTGKSAQSFETSSPQHAVEESTCSFGPTGLRSPSPVLLDSSAEILPIALHPSNTPPINPETVYHPSNGTFSTELSALRENQSTHDASFEEATDVAISTLGKRARETGDEDSDDQNAQKKRRTSLGGSVALRNTSEAENTPSPISVKRVRKQKSKAKRNAVHSDPTLPERLVGLTGDPDEPIYVPPAIKNSMRKGEPEQPHADTEEATGGSPQEASVETPAGTSDQATQGELANEVQEKKPKARRSKKPKQRVYRYDAINNLKKLLCVFVIATNLSEDAGEIDWKIVTKIYRPEDGYELEQMKRHWSWAQSNQEEYLAALTERFQSCFLEAYEAGEIEALHDPNSYETYNWDALAQWAVQISPRYPKEALLEGDWATIHERYFVDASTRQVFNRQAWFNDKLSNRKRKKRVRKYLAVLPYHQHAQQTYSDEDVVLQARSMIRSNIATDQSAFDAHQAHEKFRTIAEPVLQGIVNDLMSRKLIQMIKLKRLRPGRNFHFKMASAKLFRSVFQLDDFMAAVEFKKSLDVAFSRDIMEERVVQPSRTAENGAVMALLTLLNSGQVRIVPRPPPIDNDPDSEEKRISSWGFVTAEYAQRKVDRQLLFWPIDIVPTSTYEFGNPLQPSPEPMVPLEEKEAPGSWMKLREPPLPGKADPTALLPIWSSINGQSVTWPWWNRILNMVVQIVQWRPGSNAASVYERCGKDTTELFEVELVLSWLVDVGAAELVNQEPEPTFRMTPLWWTVFGDELIGDEEDWFGKHVRRNKKKNILDPKIAKRFLPATEQNINLAWTEEEIQELRKDWSWLNVQPKPYSPEPESEAVPSTEQPDPQPAQAPRLSRRERARAKTQALREKLGIGHGRISKTPQKPFRLPRKGRTRSPEDEMEEESEFTANTVQSEGDIHNIAIQALQKTKAKTKKVDRRRRPPKDEVYYFGKEPLPEQPEADNGDDDRVFRDPYNSASASGARSGTDRDGDVQMGGIIDDEEDAEGEIDEEYLARTPTTPAPVLSTTPAPRVKLGAPAPMKSASRTPTPTDARTPTPGASLALDALRKAAQEGFQFNRGEKGVEVDEEHSDDEVL</sequence>
<reference evidence="9" key="1">
    <citation type="journal article" date="2020" name="Stud. Mycol.">
        <title>101 Dothideomycetes genomes: a test case for predicting lifestyles and emergence of pathogens.</title>
        <authorList>
            <person name="Haridas S."/>
            <person name="Albert R."/>
            <person name="Binder M."/>
            <person name="Bloem J."/>
            <person name="Labutti K."/>
            <person name="Salamov A."/>
            <person name="Andreopoulos B."/>
            <person name="Baker S."/>
            <person name="Barry K."/>
            <person name="Bills G."/>
            <person name="Bluhm B."/>
            <person name="Cannon C."/>
            <person name="Castanera R."/>
            <person name="Culley D."/>
            <person name="Daum C."/>
            <person name="Ezra D."/>
            <person name="Gonzalez J."/>
            <person name="Henrissat B."/>
            <person name="Kuo A."/>
            <person name="Liang C."/>
            <person name="Lipzen A."/>
            <person name="Lutzoni F."/>
            <person name="Magnuson J."/>
            <person name="Mondo S."/>
            <person name="Nolan M."/>
            <person name="Ohm R."/>
            <person name="Pangilinan J."/>
            <person name="Park H.-J."/>
            <person name="Ramirez L."/>
            <person name="Alfaro M."/>
            <person name="Sun H."/>
            <person name="Tritt A."/>
            <person name="Yoshinaga Y."/>
            <person name="Zwiers L.-H."/>
            <person name="Turgeon B."/>
            <person name="Goodwin S."/>
            <person name="Spatafora J."/>
            <person name="Crous P."/>
            <person name="Grigoriev I."/>
        </authorList>
    </citation>
    <scope>NUCLEOTIDE SEQUENCE</scope>
    <source>
        <strain evidence="9">CBS 123094</strain>
    </source>
</reference>
<evidence type="ECO:0000259" key="7">
    <source>
        <dbReference type="Pfam" id="PF04182"/>
    </source>
</evidence>
<feature type="compositionally biased region" description="Basic and acidic residues" evidence="6">
    <location>
        <begin position="1179"/>
        <end position="1210"/>
    </location>
</feature>
<dbReference type="Proteomes" id="UP000799779">
    <property type="component" value="Unassembled WGS sequence"/>
</dbReference>
<dbReference type="Pfam" id="PF04182">
    <property type="entry name" value="B-block_TFIIIC"/>
    <property type="match status" value="1"/>
</dbReference>
<feature type="region of interest" description="Disordered" evidence="6">
    <location>
        <begin position="1554"/>
        <end position="1668"/>
    </location>
</feature>
<feature type="compositionally biased region" description="Polar residues" evidence="6">
    <location>
        <begin position="1762"/>
        <end position="1774"/>
    </location>
</feature>
<proteinExistence type="predicted"/>
<feature type="compositionally biased region" description="Low complexity" evidence="6">
    <location>
        <begin position="2657"/>
        <end position="2669"/>
    </location>
</feature>
<gene>
    <name evidence="9" type="ORF">P154DRAFT_527154</name>
</gene>
<dbReference type="InterPro" id="IPR046488">
    <property type="entry name" value="Sfc3/Tfc3_C"/>
</dbReference>
<dbReference type="GO" id="GO:0005634">
    <property type="term" value="C:nucleus"/>
    <property type="evidence" value="ECO:0007669"/>
    <property type="project" value="UniProtKB-SubCell"/>
</dbReference>
<feature type="compositionally biased region" description="Acidic residues" evidence="6">
    <location>
        <begin position="2697"/>
        <end position="2707"/>
    </location>
</feature>
<dbReference type="OrthoDB" id="5403573at2759"/>
<evidence type="ECO:0000259" key="8">
    <source>
        <dbReference type="Pfam" id="PF20222"/>
    </source>
</evidence>
<feature type="compositionally biased region" description="Polar residues" evidence="6">
    <location>
        <begin position="1841"/>
        <end position="1862"/>
    </location>
</feature>
<organism evidence="9 10">
    <name type="scientific">Amniculicola lignicola CBS 123094</name>
    <dbReference type="NCBI Taxonomy" id="1392246"/>
    <lineage>
        <taxon>Eukaryota</taxon>
        <taxon>Fungi</taxon>
        <taxon>Dikarya</taxon>
        <taxon>Ascomycota</taxon>
        <taxon>Pezizomycotina</taxon>
        <taxon>Dothideomycetes</taxon>
        <taxon>Pleosporomycetidae</taxon>
        <taxon>Pleosporales</taxon>
        <taxon>Amniculicolaceae</taxon>
        <taxon>Amniculicola</taxon>
    </lineage>
</organism>
<feature type="compositionally biased region" description="Low complexity" evidence="6">
    <location>
        <begin position="1602"/>
        <end position="1618"/>
    </location>
</feature>
<dbReference type="GO" id="GO:0042791">
    <property type="term" value="P:5S class rRNA transcription by RNA polymerase III"/>
    <property type="evidence" value="ECO:0007669"/>
    <property type="project" value="TreeGrafter"/>
</dbReference>
<feature type="domain" description="B-block binding subunit of TFIIIC" evidence="7">
    <location>
        <begin position="315"/>
        <end position="382"/>
    </location>
</feature>
<evidence type="ECO:0000256" key="3">
    <source>
        <dbReference type="ARBA" id="ARBA00023125"/>
    </source>
</evidence>
<evidence type="ECO:0000313" key="9">
    <source>
        <dbReference type="EMBL" id="KAF1994359.1"/>
    </source>
</evidence>
<feature type="compositionally biased region" description="Polar residues" evidence="6">
    <location>
        <begin position="1065"/>
        <end position="1085"/>
    </location>
</feature>
<feature type="region of interest" description="Disordered" evidence="6">
    <location>
        <begin position="881"/>
        <end position="1085"/>
    </location>
</feature>
<feature type="region of interest" description="Disordered" evidence="6">
    <location>
        <begin position="232"/>
        <end position="258"/>
    </location>
</feature>
<dbReference type="InterPro" id="IPR044210">
    <property type="entry name" value="Tfc3-like"/>
</dbReference>
<protein>
    <submittedName>
        <fullName evidence="9">Uncharacterized protein</fullName>
    </submittedName>
</protein>
<keyword evidence="4" id="KW-0804">Transcription</keyword>
<accession>A0A6A5W0B9</accession>
<evidence type="ECO:0000256" key="5">
    <source>
        <dbReference type="ARBA" id="ARBA00023242"/>
    </source>
</evidence>
<feature type="region of interest" description="Disordered" evidence="6">
    <location>
        <begin position="2438"/>
        <end position="2670"/>
    </location>
</feature>
<dbReference type="GO" id="GO:0006384">
    <property type="term" value="P:transcription initiation at RNA polymerase III promoter"/>
    <property type="evidence" value="ECO:0007669"/>
    <property type="project" value="InterPro"/>
</dbReference>
<dbReference type="EMBL" id="ML977663">
    <property type="protein sequence ID" value="KAF1994359.1"/>
    <property type="molecule type" value="Genomic_DNA"/>
</dbReference>
<feature type="compositionally biased region" description="Acidic residues" evidence="6">
    <location>
        <begin position="2610"/>
        <end position="2623"/>
    </location>
</feature>
<feature type="compositionally biased region" description="Basic and acidic residues" evidence="6">
    <location>
        <begin position="756"/>
        <end position="767"/>
    </location>
</feature>
<dbReference type="PANTHER" id="PTHR15180">
    <property type="entry name" value="GENERAL TRANSCRIPTION FACTOR 3C POLYPEPTIDE 1"/>
    <property type="match status" value="1"/>
</dbReference>
<dbReference type="GO" id="GO:0000127">
    <property type="term" value="C:transcription factor TFIIIC complex"/>
    <property type="evidence" value="ECO:0007669"/>
    <property type="project" value="InterPro"/>
</dbReference>
<feature type="compositionally biased region" description="Basic and acidic residues" evidence="6">
    <location>
        <begin position="967"/>
        <end position="999"/>
    </location>
</feature>
<feature type="domain" description="Transcription factor tau subunit sfc3/Tfc3 C-terminal" evidence="8">
    <location>
        <begin position="1893"/>
        <end position="2327"/>
    </location>
</feature>
<keyword evidence="10" id="KW-1185">Reference proteome</keyword>
<evidence type="ECO:0000256" key="4">
    <source>
        <dbReference type="ARBA" id="ARBA00023163"/>
    </source>
</evidence>
<feature type="compositionally biased region" description="Basic residues" evidence="6">
    <location>
        <begin position="1581"/>
        <end position="1593"/>
    </location>
</feature>
<comment type="subcellular location">
    <subcellularLocation>
        <location evidence="1">Nucleus</location>
    </subcellularLocation>
</comment>
<feature type="compositionally biased region" description="Polar residues" evidence="6">
    <location>
        <begin position="1696"/>
        <end position="1717"/>
    </location>
</feature>
<name>A0A6A5W0B9_9PLEO</name>
<dbReference type="InterPro" id="IPR007309">
    <property type="entry name" value="TFIIIC_Bblock-bd"/>
</dbReference>
<dbReference type="Pfam" id="PF20222">
    <property type="entry name" value="DUF6581"/>
    <property type="match status" value="1"/>
</dbReference>
<keyword evidence="3" id="KW-0238">DNA-binding</keyword>
<feature type="compositionally biased region" description="Basic residues" evidence="6">
    <location>
        <begin position="2541"/>
        <end position="2554"/>
    </location>
</feature>
<dbReference type="GO" id="GO:0003677">
    <property type="term" value="F:DNA binding"/>
    <property type="evidence" value="ECO:0007669"/>
    <property type="project" value="UniProtKB-KW"/>
</dbReference>
<evidence type="ECO:0000256" key="1">
    <source>
        <dbReference type="ARBA" id="ARBA00004123"/>
    </source>
</evidence>
<evidence type="ECO:0000313" key="10">
    <source>
        <dbReference type="Proteomes" id="UP000799779"/>
    </source>
</evidence>